<dbReference type="Pfam" id="PF03485">
    <property type="entry name" value="Arg_tRNA_synt_N"/>
    <property type="match status" value="1"/>
</dbReference>
<keyword evidence="8 11" id="KW-0648">Protein biosynthesis</keyword>
<dbReference type="EC" id="6.1.1.19" evidence="11"/>
<evidence type="ECO:0000256" key="3">
    <source>
        <dbReference type="ARBA" id="ARBA00011245"/>
    </source>
</evidence>
<sequence>MTLAETLRGVLVDSFAKNGIEGADLDRVAVVAASDIRHGDYQSNAAMMLAKVAKKNPRALAEEVVADLEAALAGKVVCSLAGPGFINFKLEPAFFAEHLKGVFQDERLGVPELADKKRIVIDFSAPNVAKPMHVGHIRSTVIGEALARLSAFLGHEVIRDNHIGDWGTQFGMVLWAWKKELNETALEEEPLRELLRLYRLGSSSSKSDEEIANACRAELVKLQGGDEENTAIWKRCIELSKKGLNDIYDRLEVSFDHWLGESFYNDQLAPLVDEMVSSGMARESEGAICVFSAGELPPKKDPFLKTTKEGVEDYPFIIRKSDGGFNYATSDIATIDFRLKEWQAEVIWYVVDFRQEEHFARLFEVAKRRGCEAELVHVKFGTILGADGTPLKTRAGDLPELQDVINDAVEAARKSVAEKSFLEDDQEKEELAQLIGLSAIKFMELSHRRESDYTYDLEKMVALEGDTAPYLQYSYVRCRSIFRKLEEEVALGGDELILEDEREIHLARMIARFGEVVPQVLEDLRPNVLASYLLELARAYHSFFQSCPVLKSEGATKASRLTLCEVTARVLKLGLSLLGIGVPEKM</sequence>
<comment type="subunit">
    <text evidence="3 11">Monomer.</text>
</comment>
<evidence type="ECO:0000313" key="16">
    <source>
        <dbReference type="Proteomes" id="UP000644507"/>
    </source>
</evidence>
<dbReference type="FunFam" id="3.40.50.620:FF:000116">
    <property type="entry name" value="Arginine--tRNA ligase"/>
    <property type="match status" value="1"/>
</dbReference>
<evidence type="ECO:0000256" key="11">
    <source>
        <dbReference type="HAMAP-Rule" id="MF_00123"/>
    </source>
</evidence>
<dbReference type="InterPro" id="IPR009080">
    <property type="entry name" value="tRNAsynth_Ia_anticodon-bd"/>
</dbReference>
<keyword evidence="9 11" id="KW-0030">Aminoacyl-tRNA synthetase</keyword>
<comment type="similarity">
    <text evidence="2 11 12">Belongs to the class-I aminoacyl-tRNA synthetase family.</text>
</comment>
<evidence type="ECO:0000256" key="8">
    <source>
        <dbReference type="ARBA" id="ARBA00022917"/>
    </source>
</evidence>
<reference evidence="15" key="2">
    <citation type="submission" date="2020-09" db="EMBL/GenBank/DDBJ databases">
        <authorList>
            <person name="Sun Q."/>
            <person name="Kim S."/>
        </authorList>
    </citation>
    <scope>NUCLEOTIDE SEQUENCE</scope>
    <source>
        <strain evidence="15">KCTC 12988</strain>
    </source>
</reference>
<feature type="short sequence motif" description="'HIGH' region" evidence="11">
    <location>
        <begin position="126"/>
        <end position="136"/>
    </location>
</feature>
<keyword evidence="7 11" id="KW-0067">ATP-binding</keyword>
<evidence type="ECO:0000256" key="9">
    <source>
        <dbReference type="ARBA" id="ARBA00023146"/>
    </source>
</evidence>
<evidence type="ECO:0000256" key="4">
    <source>
        <dbReference type="ARBA" id="ARBA00022490"/>
    </source>
</evidence>
<evidence type="ECO:0000256" key="5">
    <source>
        <dbReference type="ARBA" id="ARBA00022598"/>
    </source>
</evidence>
<accession>A0A918THZ6</accession>
<feature type="domain" description="Arginyl tRNA synthetase N-terminal" evidence="14">
    <location>
        <begin position="1"/>
        <end position="90"/>
    </location>
</feature>
<dbReference type="PANTHER" id="PTHR11956:SF5">
    <property type="entry name" value="ARGININE--TRNA LIGASE, CYTOPLASMIC"/>
    <property type="match status" value="1"/>
</dbReference>
<dbReference type="GO" id="GO:0004814">
    <property type="term" value="F:arginine-tRNA ligase activity"/>
    <property type="evidence" value="ECO:0007669"/>
    <property type="project" value="UniProtKB-UniRule"/>
</dbReference>
<evidence type="ECO:0000256" key="2">
    <source>
        <dbReference type="ARBA" id="ARBA00005594"/>
    </source>
</evidence>
<gene>
    <name evidence="11 15" type="primary">argS</name>
    <name evidence="15" type="ORF">GCM10007100_13050</name>
</gene>
<evidence type="ECO:0000256" key="7">
    <source>
        <dbReference type="ARBA" id="ARBA00022840"/>
    </source>
</evidence>
<evidence type="ECO:0000259" key="13">
    <source>
        <dbReference type="SMART" id="SM00836"/>
    </source>
</evidence>
<evidence type="ECO:0000256" key="12">
    <source>
        <dbReference type="RuleBase" id="RU363038"/>
    </source>
</evidence>
<comment type="catalytic activity">
    <reaction evidence="10 11">
        <text>tRNA(Arg) + L-arginine + ATP = L-arginyl-tRNA(Arg) + AMP + diphosphate</text>
        <dbReference type="Rhea" id="RHEA:20301"/>
        <dbReference type="Rhea" id="RHEA-COMP:9658"/>
        <dbReference type="Rhea" id="RHEA-COMP:9673"/>
        <dbReference type="ChEBI" id="CHEBI:30616"/>
        <dbReference type="ChEBI" id="CHEBI:32682"/>
        <dbReference type="ChEBI" id="CHEBI:33019"/>
        <dbReference type="ChEBI" id="CHEBI:78442"/>
        <dbReference type="ChEBI" id="CHEBI:78513"/>
        <dbReference type="ChEBI" id="CHEBI:456215"/>
        <dbReference type="EC" id="6.1.1.19"/>
    </reaction>
</comment>
<dbReference type="SMART" id="SM01016">
    <property type="entry name" value="Arg_tRNA_synt_N"/>
    <property type="match status" value="1"/>
</dbReference>
<comment type="caution">
    <text evidence="15">The sequence shown here is derived from an EMBL/GenBank/DDBJ whole genome shotgun (WGS) entry which is preliminary data.</text>
</comment>
<dbReference type="InterPro" id="IPR001278">
    <property type="entry name" value="Arg-tRNA-ligase"/>
</dbReference>
<dbReference type="PRINTS" id="PR01038">
    <property type="entry name" value="TRNASYNTHARG"/>
</dbReference>
<dbReference type="SUPFAM" id="SSF52374">
    <property type="entry name" value="Nucleotidylyl transferase"/>
    <property type="match status" value="1"/>
</dbReference>
<dbReference type="SUPFAM" id="SSF55190">
    <property type="entry name" value="Arginyl-tRNA synthetase (ArgRS), N-terminal 'additional' domain"/>
    <property type="match status" value="1"/>
</dbReference>
<dbReference type="FunFam" id="1.10.730.10:FF:000006">
    <property type="entry name" value="Arginyl-tRNA synthetase 2, mitochondrial"/>
    <property type="match status" value="1"/>
</dbReference>
<keyword evidence="16" id="KW-1185">Reference proteome</keyword>
<feature type="domain" description="DALR anticodon binding" evidence="13">
    <location>
        <begin position="471"/>
        <end position="586"/>
    </location>
</feature>
<protein>
    <recommendedName>
        <fullName evidence="11">Arginine--tRNA ligase</fullName>
        <ecNumber evidence="11">6.1.1.19</ecNumber>
    </recommendedName>
    <alternativeName>
        <fullName evidence="11">Arginyl-tRNA synthetase</fullName>
        <shortName evidence="11">ArgRS</shortName>
    </alternativeName>
</protein>
<dbReference type="GO" id="GO:0005524">
    <property type="term" value="F:ATP binding"/>
    <property type="evidence" value="ECO:0007669"/>
    <property type="project" value="UniProtKB-UniRule"/>
</dbReference>
<proteinExistence type="inferred from homology"/>
<dbReference type="HAMAP" id="MF_00123">
    <property type="entry name" value="Arg_tRNA_synth"/>
    <property type="match status" value="1"/>
</dbReference>
<dbReference type="PANTHER" id="PTHR11956">
    <property type="entry name" value="ARGINYL-TRNA SYNTHETASE"/>
    <property type="match status" value="1"/>
</dbReference>
<dbReference type="Gene3D" id="3.30.1360.70">
    <property type="entry name" value="Arginyl tRNA synthetase N-terminal domain"/>
    <property type="match status" value="1"/>
</dbReference>
<keyword evidence="6 11" id="KW-0547">Nucleotide-binding</keyword>
<dbReference type="Pfam" id="PF00750">
    <property type="entry name" value="tRNA-synt_1d"/>
    <property type="match status" value="1"/>
</dbReference>
<dbReference type="EMBL" id="BMXI01000004">
    <property type="protein sequence ID" value="GHC48541.1"/>
    <property type="molecule type" value="Genomic_DNA"/>
</dbReference>
<dbReference type="InterPro" id="IPR014729">
    <property type="entry name" value="Rossmann-like_a/b/a_fold"/>
</dbReference>
<dbReference type="InterPro" id="IPR035684">
    <property type="entry name" value="ArgRS_core"/>
</dbReference>
<dbReference type="Gene3D" id="3.40.50.620">
    <property type="entry name" value="HUPs"/>
    <property type="match status" value="1"/>
</dbReference>
<dbReference type="Gene3D" id="1.10.730.10">
    <property type="entry name" value="Isoleucyl-tRNA Synthetase, Domain 1"/>
    <property type="match status" value="1"/>
</dbReference>
<dbReference type="Pfam" id="PF05746">
    <property type="entry name" value="DALR_1"/>
    <property type="match status" value="1"/>
</dbReference>
<keyword evidence="4 11" id="KW-0963">Cytoplasm</keyword>
<dbReference type="InterPro" id="IPR036695">
    <property type="entry name" value="Arg-tRNA-synth_N_sf"/>
</dbReference>
<evidence type="ECO:0000256" key="6">
    <source>
        <dbReference type="ARBA" id="ARBA00022741"/>
    </source>
</evidence>
<dbReference type="RefSeq" id="WP_189568546.1">
    <property type="nucleotide sequence ID" value="NZ_BMXI01000004.1"/>
</dbReference>
<dbReference type="GO" id="GO:0005737">
    <property type="term" value="C:cytoplasm"/>
    <property type="evidence" value="ECO:0007669"/>
    <property type="project" value="UniProtKB-SubCell"/>
</dbReference>
<dbReference type="GO" id="GO:0006420">
    <property type="term" value="P:arginyl-tRNA aminoacylation"/>
    <property type="evidence" value="ECO:0007669"/>
    <property type="project" value="UniProtKB-UniRule"/>
</dbReference>
<dbReference type="InterPro" id="IPR005148">
    <property type="entry name" value="Arg-tRNA-synth_N"/>
</dbReference>
<dbReference type="InterPro" id="IPR001412">
    <property type="entry name" value="aa-tRNA-synth_I_CS"/>
</dbReference>
<organism evidence="15 16">
    <name type="scientific">Roseibacillus persicicus</name>
    <dbReference type="NCBI Taxonomy" id="454148"/>
    <lineage>
        <taxon>Bacteria</taxon>
        <taxon>Pseudomonadati</taxon>
        <taxon>Verrucomicrobiota</taxon>
        <taxon>Verrucomicrobiia</taxon>
        <taxon>Verrucomicrobiales</taxon>
        <taxon>Verrucomicrobiaceae</taxon>
        <taxon>Roseibacillus</taxon>
    </lineage>
</organism>
<evidence type="ECO:0000259" key="14">
    <source>
        <dbReference type="SMART" id="SM01016"/>
    </source>
</evidence>
<keyword evidence="5 11" id="KW-0436">Ligase</keyword>
<dbReference type="CDD" id="cd07956">
    <property type="entry name" value="Anticodon_Ia_Arg"/>
    <property type="match status" value="1"/>
</dbReference>
<dbReference type="PROSITE" id="PS00178">
    <property type="entry name" value="AA_TRNA_LIGASE_I"/>
    <property type="match status" value="1"/>
</dbReference>
<evidence type="ECO:0000256" key="10">
    <source>
        <dbReference type="ARBA" id="ARBA00049339"/>
    </source>
</evidence>
<comment type="subcellular location">
    <subcellularLocation>
        <location evidence="1 11">Cytoplasm</location>
    </subcellularLocation>
</comment>
<name>A0A918THZ6_9BACT</name>
<dbReference type="CDD" id="cd00671">
    <property type="entry name" value="ArgRS_core"/>
    <property type="match status" value="1"/>
</dbReference>
<dbReference type="InterPro" id="IPR008909">
    <property type="entry name" value="DALR_anticod-bd"/>
</dbReference>
<dbReference type="Proteomes" id="UP000644507">
    <property type="component" value="Unassembled WGS sequence"/>
</dbReference>
<evidence type="ECO:0000313" key="15">
    <source>
        <dbReference type="EMBL" id="GHC48541.1"/>
    </source>
</evidence>
<reference evidence="15" key="1">
    <citation type="journal article" date="2014" name="Int. J. Syst. Evol. Microbiol.">
        <title>Complete genome sequence of Corynebacterium casei LMG S-19264T (=DSM 44701T), isolated from a smear-ripened cheese.</title>
        <authorList>
            <consortium name="US DOE Joint Genome Institute (JGI-PGF)"/>
            <person name="Walter F."/>
            <person name="Albersmeier A."/>
            <person name="Kalinowski J."/>
            <person name="Ruckert C."/>
        </authorList>
    </citation>
    <scope>NUCLEOTIDE SEQUENCE</scope>
    <source>
        <strain evidence="15">KCTC 12988</strain>
    </source>
</reference>
<dbReference type="SUPFAM" id="SSF47323">
    <property type="entry name" value="Anticodon-binding domain of a subclass of class I aminoacyl-tRNA synthetases"/>
    <property type="match status" value="1"/>
</dbReference>
<dbReference type="AlphaFoldDB" id="A0A918THZ6"/>
<evidence type="ECO:0000256" key="1">
    <source>
        <dbReference type="ARBA" id="ARBA00004496"/>
    </source>
</evidence>
<dbReference type="SMART" id="SM00836">
    <property type="entry name" value="DALR_1"/>
    <property type="match status" value="1"/>
</dbReference>
<dbReference type="NCBIfam" id="TIGR00456">
    <property type="entry name" value="argS"/>
    <property type="match status" value="1"/>
</dbReference>